<accession>A0AAP5Q7K1</accession>
<evidence type="ECO:0000256" key="6">
    <source>
        <dbReference type="ARBA" id="ARBA00022692"/>
    </source>
</evidence>
<comment type="function">
    <text evidence="15">Probably involved in polymerization and/or export of exopolysaccharide EPS I which functions as a virulence factor. May be involved in an ATP-dependent process in the pathway for EPS I production, possibly export of the trimeric repeat units across the inner membrane or their polymerization.</text>
</comment>
<evidence type="ECO:0000256" key="12">
    <source>
        <dbReference type="ARBA" id="ARBA00023137"/>
    </source>
</evidence>
<dbReference type="InterPro" id="IPR005700">
    <property type="entry name" value="EPS_ExoP-like"/>
</dbReference>
<evidence type="ECO:0000256" key="19">
    <source>
        <dbReference type="SAM" id="Phobius"/>
    </source>
</evidence>
<dbReference type="InterPro" id="IPR027417">
    <property type="entry name" value="P-loop_NTPase"/>
</dbReference>
<dbReference type="FunFam" id="3.40.50.300:FF:000527">
    <property type="entry name" value="Tyrosine-protein kinase etk"/>
    <property type="match status" value="1"/>
</dbReference>
<evidence type="ECO:0000256" key="8">
    <source>
        <dbReference type="ARBA" id="ARBA00022777"/>
    </source>
</evidence>
<dbReference type="EMBL" id="JANSLM010000002">
    <property type="protein sequence ID" value="MDT8837335.1"/>
    <property type="molecule type" value="Genomic_DNA"/>
</dbReference>
<keyword evidence="4" id="KW-0997">Cell inner membrane</keyword>
<evidence type="ECO:0000256" key="9">
    <source>
        <dbReference type="ARBA" id="ARBA00022840"/>
    </source>
</evidence>
<evidence type="ECO:0000259" key="21">
    <source>
        <dbReference type="Pfam" id="PF13614"/>
    </source>
</evidence>
<evidence type="ECO:0000256" key="7">
    <source>
        <dbReference type="ARBA" id="ARBA00022741"/>
    </source>
</evidence>
<dbReference type="PROSITE" id="PS00018">
    <property type="entry name" value="EF_HAND_1"/>
    <property type="match status" value="1"/>
</dbReference>
<feature type="transmembrane region" description="Helical" evidence="19">
    <location>
        <begin position="32"/>
        <end position="51"/>
    </location>
</feature>
<dbReference type="GO" id="GO:0005886">
    <property type="term" value="C:plasma membrane"/>
    <property type="evidence" value="ECO:0007669"/>
    <property type="project" value="UniProtKB-SubCell"/>
</dbReference>
<dbReference type="GO" id="GO:0005524">
    <property type="term" value="F:ATP binding"/>
    <property type="evidence" value="ECO:0007669"/>
    <property type="project" value="UniProtKB-KW"/>
</dbReference>
<keyword evidence="3" id="KW-1003">Cell membrane</keyword>
<dbReference type="RefSeq" id="WP_315696800.1">
    <property type="nucleotide sequence ID" value="NZ_JANSLM010000002.1"/>
</dbReference>
<dbReference type="AlphaFoldDB" id="A0AAP5Q7K1"/>
<dbReference type="NCBIfam" id="TIGR01005">
    <property type="entry name" value="eps_transp_fam"/>
    <property type="match status" value="1"/>
</dbReference>
<dbReference type="Pfam" id="PF02706">
    <property type="entry name" value="Wzz"/>
    <property type="match status" value="1"/>
</dbReference>
<feature type="domain" description="Polysaccharide chain length determinant N-terminal" evidence="20">
    <location>
        <begin position="16"/>
        <end position="110"/>
    </location>
</feature>
<evidence type="ECO:0000256" key="3">
    <source>
        <dbReference type="ARBA" id="ARBA00022475"/>
    </source>
</evidence>
<dbReference type="Pfam" id="PF13614">
    <property type="entry name" value="AAA_31"/>
    <property type="match status" value="1"/>
</dbReference>
<keyword evidence="5 23" id="KW-0808">Transferase</keyword>
<comment type="catalytic activity">
    <reaction evidence="14">
        <text>L-tyrosyl-[protein] + ATP = O-phospho-L-tyrosyl-[protein] + ADP + H(+)</text>
        <dbReference type="Rhea" id="RHEA:10596"/>
        <dbReference type="Rhea" id="RHEA-COMP:10136"/>
        <dbReference type="Rhea" id="RHEA-COMP:20101"/>
        <dbReference type="ChEBI" id="CHEBI:15378"/>
        <dbReference type="ChEBI" id="CHEBI:30616"/>
        <dbReference type="ChEBI" id="CHEBI:46858"/>
        <dbReference type="ChEBI" id="CHEBI:61978"/>
        <dbReference type="ChEBI" id="CHEBI:456216"/>
    </reaction>
</comment>
<comment type="caution">
    <text evidence="23">The sequence shown here is derived from an EMBL/GenBank/DDBJ whole genome shotgun (WGS) entry which is preliminary data.</text>
</comment>
<dbReference type="CDD" id="cd05387">
    <property type="entry name" value="BY-kinase"/>
    <property type="match status" value="1"/>
</dbReference>
<keyword evidence="8" id="KW-0418">Kinase</keyword>
<keyword evidence="6 19" id="KW-0812">Transmembrane</keyword>
<keyword evidence="12" id="KW-0829">Tyrosine-protein kinase</keyword>
<gene>
    <name evidence="23" type="ORF">ParKJ_07915</name>
</gene>
<dbReference type="Pfam" id="PF23607">
    <property type="entry name" value="WZC_N"/>
    <property type="match status" value="1"/>
</dbReference>
<keyword evidence="11 19" id="KW-0472">Membrane</keyword>
<dbReference type="InterPro" id="IPR032807">
    <property type="entry name" value="GNVR"/>
</dbReference>
<sequence>MNLLKQSRAADTSADDEIDLSEIIAVVRENRFLIALVTAAMLVLGAVYAFLGTPIYRADALVQVDDDSGAGSINDKLGDLASLFQNKATADAEIELIRSRMVASETVSSLHLDIDVKPRYFPVIGALVARRASEDSLADPLVGLRHFAWGGEKLDVTQFDVPHKQYEEDFTLIAEDNQRFELRDPDGKTVLHGRVGNRERGETQYGPVELTVTRMVARTGTTFGVTRSSTQLTIGDLQKALDIKEKVKQSGIISITLDGADAVRTTATVNTVARIYVQRNVDRKSAQAEQMLSFLGEQLPQLRGDLDKAEQRYNAFRAQHGTVDLEAEGKLLLQSIVDTNAKLIELKQQRSLLVQRFTAVHPSVAAIDAQMGELQQQQNTFDRKVVAMPDIQQQALRLMRDVQVNTDLYTKLLDSTQQLRVLKAGQLGNVRTVDYAVVAEMPVKPRKALVIVLSTVFGLLLGCTIAFVRRMLNRGLESPAEIERAVDVPVYAIISRSERQLTLQQSPRRGVSGPRVLAAAFPEDIAVEGIRSLRTALQFGILKPDNNIVMLTGPRPGVGKSFLSVNLATVLAATGKRALLVDADMRRGNVHTYFELPRKPGLSEVIGGIAPDKAIHCQVLPNLDVLMSGTVPSSPAELLMSERFAQVLTQFSKGYDVVIVDSPPVLAVTDPVLIGKHAGATLLVMRHGRHSAAELGETTRQLNSAGVTVNGILLTDVPQRASSYGAFSEYEAKKDES</sequence>
<feature type="coiled-coil region" evidence="18">
    <location>
        <begin position="292"/>
        <end position="319"/>
    </location>
</feature>
<evidence type="ECO:0000256" key="5">
    <source>
        <dbReference type="ARBA" id="ARBA00022679"/>
    </source>
</evidence>
<dbReference type="PANTHER" id="PTHR32309">
    <property type="entry name" value="TYROSINE-PROTEIN KINASE"/>
    <property type="match status" value="1"/>
</dbReference>
<evidence type="ECO:0000256" key="13">
    <source>
        <dbReference type="ARBA" id="ARBA00023169"/>
    </source>
</evidence>
<dbReference type="InterPro" id="IPR005702">
    <property type="entry name" value="Wzc-like_C"/>
</dbReference>
<evidence type="ECO:0000256" key="10">
    <source>
        <dbReference type="ARBA" id="ARBA00022989"/>
    </source>
</evidence>
<protein>
    <recommendedName>
        <fullName evidence="16">Putative tyrosine-protein kinase EpsB</fullName>
    </recommendedName>
    <alternativeName>
        <fullName evidence="17">EPS I polysaccharide export protein EpsB</fullName>
    </alternativeName>
</protein>
<reference evidence="23" key="1">
    <citation type="submission" date="2022-08" db="EMBL/GenBank/DDBJ databases">
        <authorList>
            <person name="Kim S.-J."/>
        </authorList>
    </citation>
    <scope>NUCLEOTIDE SEQUENCE</scope>
    <source>
        <strain evidence="23">KJ</strain>
    </source>
</reference>
<evidence type="ECO:0000256" key="14">
    <source>
        <dbReference type="ARBA" id="ARBA00053015"/>
    </source>
</evidence>
<dbReference type="Gene3D" id="3.40.50.300">
    <property type="entry name" value="P-loop containing nucleotide triphosphate hydrolases"/>
    <property type="match status" value="1"/>
</dbReference>
<feature type="domain" description="AAA" evidence="21">
    <location>
        <begin position="554"/>
        <end position="668"/>
    </location>
</feature>
<dbReference type="InterPro" id="IPR018247">
    <property type="entry name" value="EF_Hand_1_Ca_BS"/>
</dbReference>
<dbReference type="GO" id="GO:0000271">
    <property type="term" value="P:polysaccharide biosynthetic process"/>
    <property type="evidence" value="ECO:0007669"/>
    <property type="project" value="UniProtKB-KW"/>
</dbReference>
<proteinExistence type="inferred from homology"/>
<evidence type="ECO:0000256" key="16">
    <source>
        <dbReference type="ARBA" id="ARBA00067833"/>
    </source>
</evidence>
<keyword evidence="10 19" id="KW-1133">Transmembrane helix</keyword>
<dbReference type="SUPFAM" id="SSF52540">
    <property type="entry name" value="P-loop containing nucleoside triphosphate hydrolases"/>
    <property type="match status" value="1"/>
</dbReference>
<evidence type="ECO:0000256" key="15">
    <source>
        <dbReference type="ARBA" id="ARBA00054296"/>
    </source>
</evidence>
<organism evidence="23 24">
    <name type="scientific">Paraburkholderia fungorum</name>
    <dbReference type="NCBI Taxonomy" id="134537"/>
    <lineage>
        <taxon>Bacteria</taxon>
        <taxon>Pseudomonadati</taxon>
        <taxon>Pseudomonadota</taxon>
        <taxon>Betaproteobacteria</taxon>
        <taxon>Burkholderiales</taxon>
        <taxon>Burkholderiaceae</taxon>
        <taxon>Paraburkholderia</taxon>
    </lineage>
</organism>
<keyword evidence="13" id="KW-0270">Exopolysaccharide synthesis</keyword>
<feature type="domain" description="Tyrosine-protein kinase G-rich" evidence="22">
    <location>
        <begin position="390"/>
        <end position="471"/>
    </location>
</feature>
<evidence type="ECO:0000259" key="20">
    <source>
        <dbReference type="Pfam" id="PF02706"/>
    </source>
</evidence>
<dbReference type="Pfam" id="PF13807">
    <property type="entry name" value="GNVR"/>
    <property type="match status" value="1"/>
</dbReference>
<keyword evidence="7" id="KW-0547">Nucleotide-binding</keyword>
<dbReference type="InterPro" id="IPR025669">
    <property type="entry name" value="AAA_dom"/>
</dbReference>
<comment type="similarity">
    <text evidence="2">Belongs to the etk/wzc family.</text>
</comment>
<keyword evidence="9" id="KW-0067">ATP-binding</keyword>
<dbReference type="GO" id="GO:0004713">
    <property type="term" value="F:protein tyrosine kinase activity"/>
    <property type="evidence" value="ECO:0007669"/>
    <property type="project" value="UniProtKB-KW"/>
</dbReference>
<keyword evidence="18" id="KW-0175">Coiled coil</keyword>
<evidence type="ECO:0000256" key="17">
    <source>
        <dbReference type="ARBA" id="ARBA00081049"/>
    </source>
</evidence>
<dbReference type="NCBIfam" id="TIGR01007">
    <property type="entry name" value="eps_fam"/>
    <property type="match status" value="1"/>
</dbReference>
<evidence type="ECO:0000256" key="2">
    <source>
        <dbReference type="ARBA" id="ARBA00008883"/>
    </source>
</evidence>
<evidence type="ECO:0000313" key="24">
    <source>
        <dbReference type="Proteomes" id="UP001246473"/>
    </source>
</evidence>
<dbReference type="InterPro" id="IPR003856">
    <property type="entry name" value="LPS_length_determ_N"/>
</dbReference>
<dbReference type="InterPro" id="IPR050445">
    <property type="entry name" value="Bact_polysacc_biosynth/exp"/>
</dbReference>
<dbReference type="Proteomes" id="UP001246473">
    <property type="component" value="Unassembled WGS sequence"/>
</dbReference>
<evidence type="ECO:0000256" key="18">
    <source>
        <dbReference type="SAM" id="Coils"/>
    </source>
</evidence>
<evidence type="ECO:0000256" key="1">
    <source>
        <dbReference type="ARBA" id="ARBA00004429"/>
    </source>
</evidence>
<dbReference type="GO" id="GO:0042802">
    <property type="term" value="F:identical protein binding"/>
    <property type="evidence" value="ECO:0007669"/>
    <property type="project" value="UniProtKB-ARBA"/>
</dbReference>
<dbReference type="PANTHER" id="PTHR32309:SF32">
    <property type="entry name" value="TYROSINE-PROTEIN KINASE ETK-RELATED"/>
    <property type="match status" value="1"/>
</dbReference>
<evidence type="ECO:0000256" key="4">
    <source>
        <dbReference type="ARBA" id="ARBA00022519"/>
    </source>
</evidence>
<comment type="subcellular location">
    <subcellularLocation>
        <location evidence="1">Cell inner membrane</location>
        <topology evidence="1">Multi-pass membrane protein</topology>
    </subcellularLocation>
</comment>
<evidence type="ECO:0000259" key="22">
    <source>
        <dbReference type="Pfam" id="PF13807"/>
    </source>
</evidence>
<name>A0AAP5Q7K1_9BURK</name>
<feature type="transmembrane region" description="Helical" evidence="19">
    <location>
        <begin position="448"/>
        <end position="468"/>
    </location>
</feature>
<evidence type="ECO:0000256" key="11">
    <source>
        <dbReference type="ARBA" id="ARBA00023136"/>
    </source>
</evidence>
<evidence type="ECO:0000313" key="23">
    <source>
        <dbReference type="EMBL" id="MDT8837335.1"/>
    </source>
</evidence>